<accession>A0ACD5YNJ0</accession>
<reference evidence="1" key="2">
    <citation type="submission" date="2025-09" db="UniProtKB">
        <authorList>
            <consortium name="EnsemblPlants"/>
        </authorList>
    </citation>
    <scope>IDENTIFICATION</scope>
</reference>
<sequence>MDRGKRAVAWPPTADERKTKKPCCDPPTTTTGNGGSTVPDISSLLSSLSVAKRHRPSAADDHHALKRPRRHDALAQLLNARMRELEICCEGTDMEEEKEKGASNGIGPRHRDWSSFSQDMLRLICSLLPLADVPRFAAVCRHWSSCAFPVYPADTAPVLLNTMVTGAGSSVRCYHPFLHKMFVVATPPQTRLPQGSRVFSAAADGCLMLRTPRKTVMFAPLLHNGGSHNGGSMFETPQREDDEGFICCAPSEQPHGDGHRKIFAVYPELGTMKIQTWDGGRWKSLHIGETFFRMSCNPVMHRGKLYCLGQEGNLGVYDPSKIKWRVLPKPASFGSEFQYKNCYLVESQGELLATLTDNVRTPGVHVLRLDEKKMKWKKMESLGGRSLFTGTMSSLLVARPPQSMANKVFLPRFYGRPQVIHAQLASSGGRLFFVAKEAMPKEGEDGGGAWWYDPESDCHRPFTGASCKALLQHVWVQLGSVASPTLDDLMVIG</sequence>
<protein>
    <submittedName>
        <fullName evidence="1">Uncharacterized protein</fullName>
    </submittedName>
</protein>
<keyword evidence="2" id="KW-1185">Reference proteome</keyword>
<reference evidence="1" key="1">
    <citation type="submission" date="2021-05" db="EMBL/GenBank/DDBJ databases">
        <authorList>
            <person name="Scholz U."/>
            <person name="Mascher M."/>
            <person name="Fiebig A."/>
        </authorList>
    </citation>
    <scope>NUCLEOTIDE SEQUENCE [LARGE SCALE GENOMIC DNA]</scope>
</reference>
<dbReference type="EnsemblPlants" id="AVESA.00010b.r2.6AG1008310.1">
    <property type="protein sequence ID" value="AVESA.00010b.r2.6AG1008310.1.CDS"/>
    <property type="gene ID" value="AVESA.00010b.r2.6AG1008310"/>
</dbReference>
<proteinExistence type="predicted"/>
<organism evidence="1 2">
    <name type="scientific">Avena sativa</name>
    <name type="common">Oat</name>
    <dbReference type="NCBI Taxonomy" id="4498"/>
    <lineage>
        <taxon>Eukaryota</taxon>
        <taxon>Viridiplantae</taxon>
        <taxon>Streptophyta</taxon>
        <taxon>Embryophyta</taxon>
        <taxon>Tracheophyta</taxon>
        <taxon>Spermatophyta</taxon>
        <taxon>Magnoliopsida</taxon>
        <taxon>Liliopsida</taxon>
        <taxon>Poales</taxon>
        <taxon>Poaceae</taxon>
        <taxon>BOP clade</taxon>
        <taxon>Pooideae</taxon>
        <taxon>Poodae</taxon>
        <taxon>Poeae</taxon>
        <taxon>Poeae Chloroplast Group 1 (Aveneae type)</taxon>
        <taxon>Aveninae</taxon>
        <taxon>Avena</taxon>
    </lineage>
</organism>
<evidence type="ECO:0000313" key="1">
    <source>
        <dbReference type="EnsemblPlants" id="AVESA.00010b.r2.6AG1008310.1.CDS"/>
    </source>
</evidence>
<dbReference type="Proteomes" id="UP001732700">
    <property type="component" value="Chromosome 6A"/>
</dbReference>
<name>A0ACD5YNJ0_AVESA</name>
<evidence type="ECO:0000313" key="2">
    <source>
        <dbReference type="Proteomes" id="UP001732700"/>
    </source>
</evidence>